<evidence type="ECO:0000256" key="1">
    <source>
        <dbReference type="SAM" id="MobiDB-lite"/>
    </source>
</evidence>
<name>A0AAU8K8J9_9ACTN</name>
<dbReference type="RefSeq" id="WP_354596102.1">
    <property type="nucleotide sequence ID" value="NZ_CP136798.1"/>
</dbReference>
<protein>
    <submittedName>
        <fullName evidence="2">Uncharacterized protein</fullName>
    </submittedName>
</protein>
<accession>A0AAU8K8J9</accession>
<gene>
    <name evidence="2" type="ORF">R1Y80_00870</name>
</gene>
<dbReference type="AlphaFoldDB" id="A0AAU8K8J9"/>
<proteinExistence type="predicted"/>
<reference evidence="2" key="1">
    <citation type="submission" date="2023-10" db="EMBL/GenBank/DDBJ databases">
        <title>Complete genome sequence of Streptomyces sp. JL1001.</title>
        <authorList>
            <person name="Jiang L."/>
        </authorList>
    </citation>
    <scope>NUCLEOTIDE SEQUENCE</scope>
    <source>
        <strain evidence="2">JL1001</strain>
    </source>
</reference>
<evidence type="ECO:0000313" key="2">
    <source>
        <dbReference type="EMBL" id="XCN12273.1"/>
    </source>
</evidence>
<dbReference type="EMBL" id="CP136798">
    <property type="protein sequence ID" value="XCN12273.1"/>
    <property type="molecule type" value="Genomic_DNA"/>
</dbReference>
<organism evidence="2">
    <name type="scientific">Streptomyces sp. JL1001</name>
    <dbReference type="NCBI Taxonomy" id="3078227"/>
    <lineage>
        <taxon>Bacteria</taxon>
        <taxon>Bacillati</taxon>
        <taxon>Actinomycetota</taxon>
        <taxon>Actinomycetes</taxon>
        <taxon>Kitasatosporales</taxon>
        <taxon>Streptomycetaceae</taxon>
        <taxon>Streptomyces</taxon>
    </lineage>
</organism>
<sequence length="116" mass="12565">MNTVYIQDGDGEWTAVGTMADEALVLNEPDPGDVQKLVLPPVTVEIVVDLGAFQTAMRAAAEAYVRAYVPIAAALVETLRAAAQAAEAYNPVPPPGRRRDRPAWQSPYGPPTRHRR</sequence>
<feature type="region of interest" description="Disordered" evidence="1">
    <location>
        <begin position="87"/>
        <end position="116"/>
    </location>
</feature>